<proteinExistence type="predicted"/>
<reference evidence="1" key="1">
    <citation type="journal article" date="2018" name="Genome Biol. Evol.">
        <title>Genomics and development of Lentinus tigrinus, a white-rot wood-decaying mushroom with dimorphic fruiting bodies.</title>
        <authorList>
            <person name="Wu B."/>
            <person name="Xu Z."/>
            <person name="Knudson A."/>
            <person name="Carlson A."/>
            <person name="Chen N."/>
            <person name="Kovaka S."/>
            <person name="LaButti K."/>
            <person name="Lipzen A."/>
            <person name="Pennachio C."/>
            <person name="Riley R."/>
            <person name="Schakwitz W."/>
            <person name="Umezawa K."/>
            <person name="Ohm R.A."/>
            <person name="Grigoriev I.V."/>
            <person name="Nagy L.G."/>
            <person name="Gibbons J."/>
            <person name="Hibbett D."/>
        </authorList>
    </citation>
    <scope>NUCLEOTIDE SEQUENCE [LARGE SCALE GENOMIC DNA]</scope>
    <source>
        <strain evidence="1">ALCF2SS1-6</strain>
    </source>
</reference>
<dbReference type="Proteomes" id="UP000313359">
    <property type="component" value="Unassembled WGS sequence"/>
</dbReference>
<evidence type="ECO:0000313" key="1">
    <source>
        <dbReference type="EMBL" id="RPD58955.1"/>
    </source>
</evidence>
<dbReference type="EMBL" id="ML122272">
    <property type="protein sequence ID" value="RPD58955.1"/>
    <property type="molecule type" value="Genomic_DNA"/>
</dbReference>
<accession>A0A5C2S5C9</accession>
<organism evidence="1 2">
    <name type="scientific">Lentinus tigrinus ALCF2SS1-6</name>
    <dbReference type="NCBI Taxonomy" id="1328759"/>
    <lineage>
        <taxon>Eukaryota</taxon>
        <taxon>Fungi</taxon>
        <taxon>Dikarya</taxon>
        <taxon>Basidiomycota</taxon>
        <taxon>Agaricomycotina</taxon>
        <taxon>Agaricomycetes</taxon>
        <taxon>Polyporales</taxon>
        <taxon>Polyporaceae</taxon>
        <taxon>Lentinus</taxon>
    </lineage>
</organism>
<evidence type="ECO:0000313" key="2">
    <source>
        <dbReference type="Proteomes" id="UP000313359"/>
    </source>
</evidence>
<dbReference type="OrthoDB" id="2756232at2759"/>
<protein>
    <submittedName>
        <fullName evidence="1">Uncharacterized protein</fullName>
    </submittedName>
</protein>
<dbReference type="AlphaFoldDB" id="A0A5C2S5C9"/>
<keyword evidence="2" id="KW-1185">Reference proteome</keyword>
<name>A0A5C2S5C9_9APHY</name>
<sequence>MGSLLLTCVAGDYMESVDFALECYDICLDDDTPAIPGAEPPYDMIISESWQPIPHFQEWSPDGLGAVEVSQVVRDVVVCSVLHWDRPLGDYDETAGNYNEQLNPRFPLPGFEQIYLVHLAGPTGRWLHPRYVEPFIGARAYIHQDHLYLLGRTACTYVVRDYRFSTDMLLSPTCDPDTDFFDLGCPLAECESGRLPDPRVPWGSWDHEDVHFDPLHGFTILLLRDWFGEGQLVRLPLPRPVDEPTPRSTVHAFTAPIIPNNSKFTRRWLGLNHAIIYGEEELGPDSGGDFLFRLSFQFDSEEPEPGLTADGSADNDGALRPLIIREDLQADVELPLMHFSDPFAFDEGSVRMCMTERGAVDQAELFVFSLGHGP</sequence>
<gene>
    <name evidence="1" type="ORF">L227DRAFT_654353</name>
</gene>